<evidence type="ECO:0000259" key="15">
    <source>
        <dbReference type="PROSITE" id="PS51296"/>
    </source>
</evidence>
<dbReference type="SUPFAM" id="SSF55961">
    <property type="entry name" value="Bet v1-like"/>
    <property type="match status" value="1"/>
</dbReference>
<keyword evidence="17" id="KW-1185">Reference proteome</keyword>
<keyword evidence="5 14" id="KW-0812">Transmembrane</keyword>
<dbReference type="PROSITE" id="PS00570">
    <property type="entry name" value="RING_HYDROXYL_ALPHA"/>
    <property type="match status" value="1"/>
</dbReference>
<dbReference type="Gene3D" id="2.102.10.10">
    <property type="entry name" value="Rieske [2Fe-2S] iron-sulphur domain"/>
    <property type="match status" value="1"/>
</dbReference>
<dbReference type="InterPro" id="IPR013626">
    <property type="entry name" value="PaO"/>
</dbReference>
<keyword evidence="9 14" id="KW-1133">Transmembrane helix</keyword>
<evidence type="ECO:0000256" key="12">
    <source>
        <dbReference type="ARBA" id="ARBA00023014"/>
    </source>
</evidence>
<evidence type="ECO:0000256" key="3">
    <source>
        <dbReference type="ARBA" id="ARBA00022528"/>
    </source>
</evidence>
<dbReference type="InterPro" id="IPR050584">
    <property type="entry name" value="Cholesterol_7-desaturase"/>
</dbReference>
<dbReference type="InterPro" id="IPR015881">
    <property type="entry name" value="ARHD_Rieske_2Fe_2S"/>
</dbReference>
<evidence type="ECO:0000256" key="4">
    <source>
        <dbReference type="ARBA" id="ARBA00022640"/>
    </source>
</evidence>
<keyword evidence="6" id="KW-0001">2Fe-2S</keyword>
<dbReference type="GO" id="GO:0005506">
    <property type="term" value="F:iron ion binding"/>
    <property type="evidence" value="ECO:0007669"/>
    <property type="project" value="InterPro"/>
</dbReference>
<dbReference type="GO" id="GO:0010277">
    <property type="term" value="F:chlorophyllide a oxygenase activity"/>
    <property type="evidence" value="ECO:0007669"/>
    <property type="project" value="InterPro"/>
</dbReference>
<keyword evidence="11" id="KW-0408">Iron</keyword>
<dbReference type="Proteomes" id="UP000613740">
    <property type="component" value="Unassembled WGS sequence"/>
</dbReference>
<evidence type="ECO:0000256" key="7">
    <source>
        <dbReference type="ARBA" id="ARBA00022723"/>
    </source>
</evidence>
<proteinExistence type="predicted"/>
<dbReference type="SUPFAM" id="SSF50022">
    <property type="entry name" value="ISP domain"/>
    <property type="match status" value="1"/>
</dbReference>
<dbReference type="GO" id="GO:0051537">
    <property type="term" value="F:2 iron, 2 sulfur cluster binding"/>
    <property type="evidence" value="ECO:0007669"/>
    <property type="project" value="UniProtKB-KW"/>
</dbReference>
<evidence type="ECO:0000256" key="10">
    <source>
        <dbReference type="ARBA" id="ARBA00023002"/>
    </source>
</evidence>
<evidence type="ECO:0000256" key="6">
    <source>
        <dbReference type="ARBA" id="ARBA00022714"/>
    </source>
</evidence>
<sequence>MVTLDSNPPPAAPAPTSTANLTEAAAAADSDAAAFPWYDHWYPVGILEELDPSRPHAVHLLGVPLALWRDAGGQWRAVEDSCPHRAAPLSEGRVEQDGSLRCAYHGWQFDGSGACKHIPQLINDDKAQAVACAGRRTCVRAFPTQEAQGLLWVLPDASPAGWAKVGTAPVNAVPELLAPGGSSNGVSQFWGWYSRDMPIRCDTMVENLMDPSHVCFAHHGTTSNRKSEKGTVTALQPDTMTVGGFTCDVKINQLEGTATWQAPCLIKHRYTGMPFYVLFYCVPTRPGWGRFFETAIVDTKVKSKIPAPALAVLKLMSSIRWRDHITRSNAVLDGDSYILHVQERNLLAAGSDWRRLYHMPAPADGSVVATRQWLDTHGRHLPTCAPEDATRMPPCMSKAEVLERYHQHTKNCRACSQALRNVDWGTYLAAAAGLVAAAVFVARLVVGGGGGVAAPITSAPESLAAAVSAVVCAVVFAALRRLREQFIYVDYVHQDKN</sequence>
<dbReference type="PROSITE" id="PS51296">
    <property type="entry name" value="RIESKE"/>
    <property type="match status" value="1"/>
</dbReference>
<keyword evidence="3" id="KW-0150">Chloroplast</keyword>
<evidence type="ECO:0000313" key="17">
    <source>
        <dbReference type="Proteomes" id="UP000613740"/>
    </source>
</evidence>
<evidence type="ECO:0000256" key="1">
    <source>
        <dbReference type="ARBA" id="ARBA00004229"/>
    </source>
</evidence>
<dbReference type="PANTHER" id="PTHR21266:SF32">
    <property type="entry name" value="CHOLESTEROL 7-DESATURASE NVD"/>
    <property type="match status" value="1"/>
</dbReference>
<reference evidence="16" key="1">
    <citation type="journal article" date="2020" name="bioRxiv">
        <title>Comparative genomics of Chlamydomonas.</title>
        <authorList>
            <person name="Craig R.J."/>
            <person name="Hasan A.R."/>
            <person name="Ness R.W."/>
            <person name="Keightley P.D."/>
        </authorList>
    </citation>
    <scope>NUCLEOTIDE SEQUENCE</scope>
    <source>
        <strain evidence="16">CCAP 11/173</strain>
    </source>
</reference>
<keyword evidence="13 14" id="KW-0472">Membrane</keyword>
<feature type="domain" description="Rieske" evidence="15">
    <location>
        <begin position="41"/>
        <end position="153"/>
    </location>
</feature>
<comment type="subcellular location">
    <subcellularLocation>
        <location evidence="2">Membrane</location>
    </subcellularLocation>
    <subcellularLocation>
        <location evidence="1">Plastid</location>
        <location evidence="1">Chloroplast</location>
    </subcellularLocation>
</comment>
<dbReference type="InterPro" id="IPR036922">
    <property type="entry name" value="Rieske_2Fe-2S_sf"/>
</dbReference>
<accession>A0A835WHJ2</accession>
<evidence type="ECO:0000256" key="8">
    <source>
        <dbReference type="ARBA" id="ARBA00022946"/>
    </source>
</evidence>
<feature type="transmembrane region" description="Helical" evidence="14">
    <location>
        <begin position="427"/>
        <end position="456"/>
    </location>
</feature>
<dbReference type="GO" id="GO:0009507">
    <property type="term" value="C:chloroplast"/>
    <property type="evidence" value="ECO:0007669"/>
    <property type="project" value="UniProtKB-SubCell"/>
</dbReference>
<evidence type="ECO:0000256" key="13">
    <source>
        <dbReference type="ARBA" id="ARBA00023136"/>
    </source>
</evidence>
<feature type="transmembrane region" description="Helical" evidence="14">
    <location>
        <begin position="462"/>
        <end position="479"/>
    </location>
</feature>
<dbReference type="InterPro" id="IPR017941">
    <property type="entry name" value="Rieske_2Fe-2S"/>
</dbReference>
<organism evidence="16 17">
    <name type="scientific">Chlamydomonas schloesseri</name>
    <dbReference type="NCBI Taxonomy" id="2026947"/>
    <lineage>
        <taxon>Eukaryota</taxon>
        <taxon>Viridiplantae</taxon>
        <taxon>Chlorophyta</taxon>
        <taxon>core chlorophytes</taxon>
        <taxon>Chlorophyceae</taxon>
        <taxon>CS clade</taxon>
        <taxon>Chlamydomonadales</taxon>
        <taxon>Chlamydomonadaceae</taxon>
        <taxon>Chlamydomonas</taxon>
    </lineage>
</organism>
<name>A0A835WHJ2_9CHLO</name>
<dbReference type="Pfam" id="PF08417">
    <property type="entry name" value="PaO"/>
    <property type="match status" value="1"/>
</dbReference>
<dbReference type="EMBL" id="JAEHOD010000021">
    <property type="protein sequence ID" value="KAG2447658.1"/>
    <property type="molecule type" value="Genomic_DNA"/>
</dbReference>
<dbReference type="Gene3D" id="3.90.380.10">
    <property type="entry name" value="Naphthalene 1,2-dioxygenase Alpha Subunit, Chain A, domain 1"/>
    <property type="match status" value="1"/>
</dbReference>
<evidence type="ECO:0000256" key="11">
    <source>
        <dbReference type="ARBA" id="ARBA00023004"/>
    </source>
</evidence>
<evidence type="ECO:0000256" key="2">
    <source>
        <dbReference type="ARBA" id="ARBA00004370"/>
    </source>
</evidence>
<keyword evidence="7" id="KW-0479">Metal-binding</keyword>
<protein>
    <recommendedName>
        <fullName evidence="15">Rieske domain-containing protein</fullName>
    </recommendedName>
</protein>
<dbReference type="OrthoDB" id="426882at2759"/>
<dbReference type="GO" id="GO:0016020">
    <property type="term" value="C:membrane"/>
    <property type="evidence" value="ECO:0007669"/>
    <property type="project" value="UniProtKB-SubCell"/>
</dbReference>
<keyword evidence="8" id="KW-0809">Transit peptide</keyword>
<dbReference type="AlphaFoldDB" id="A0A835WHJ2"/>
<evidence type="ECO:0000256" key="14">
    <source>
        <dbReference type="SAM" id="Phobius"/>
    </source>
</evidence>
<keyword evidence="4" id="KW-0934">Plastid</keyword>
<gene>
    <name evidence="16" type="ORF">HYH02_007574</name>
</gene>
<comment type="caution">
    <text evidence="16">The sequence shown here is derived from an EMBL/GenBank/DDBJ whole genome shotgun (WGS) entry which is preliminary data.</text>
</comment>
<dbReference type="PANTHER" id="PTHR21266">
    <property type="entry name" value="IRON-SULFUR DOMAIN CONTAINING PROTEIN"/>
    <property type="match status" value="1"/>
</dbReference>
<evidence type="ECO:0000256" key="5">
    <source>
        <dbReference type="ARBA" id="ARBA00022692"/>
    </source>
</evidence>
<keyword evidence="10" id="KW-0560">Oxidoreductase</keyword>
<dbReference type="Pfam" id="PF00355">
    <property type="entry name" value="Rieske"/>
    <property type="match status" value="1"/>
</dbReference>
<keyword evidence="12" id="KW-0411">Iron-sulfur</keyword>
<evidence type="ECO:0000256" key="9">
    <source>
        <dbReference type="ARBA" id="ARBA00022989"/>
    </source>
</evidence>
<evidence type="ECO:0000313" key="16">
    <source>
        <dbReference type="EMBL" id="KAG2447658.1"/>
    </source>
</evidence>